<gene>
    <name evidence="1" type="ORF">E2C01_089757</name>
</gene>
<organism evidence="1 2">
    <name type="scientific">Portunus trituberculatus</name>
    <name type="common">Swimming crab</name>
    <name type="synonym">Neptunus trituberculatus</name>
    <dbReference type="NCBI Taxonomy" id="210409"/>
    <lineage>
        <taxon>Eukaryota</taxon>
        <taxon>Metazoa</taxon>
        <taxon>Ecdysozoa</taxon>
        <taxon>Arthropoda</taxon>
        <taxon>Crustacea</taxon>
        <taxon>Multicrustacea</taxon>
        <taxon>Malacostraca</taxon>
        <taxon>Eumalacostraca</taxon>
        <taxon>Eucarida</taxon>
        <taxon>Decapoda</taxon>
        <taxon>Pleocyemata</taxon>
        <taxon>Brachyura</taxon>
        <taxon>Eubrachyura</taxon>
        <taxon>Portunoidea</taxon>
        <taxon>Portunidae</taxon>
        <taxon>Portuninae</taxon>
        <taxon>Portunus</taxon>
    </lineage>
</organism>
<dbReference type="AlphaFoldDB" id="A0A5B7JJN5"/>
<proteinExistence type="predicted"/>
<evidence type="ECO:0000313" key="1">
    <source>
        <dbReference type="EMBL" id="MPC94583.1"/>
    </source>
</evidence>
<keyword evidence="2" id="KW-1185">Reference proteome</keyword>
<evidence type="ECO:0000313" key="2">
    <source>
        <dbReference type="Proteomes" id="UP000324222"/>
    </source>
</evidence>
<dbReference type="EMBL" id="VSRR010099184">
    <property type="protein sequence ID" value="MPC94583.1"/>
    <property type="molecule type" value="Genomic_DNA"/>
</dbReference>
<dbReference type="Proteomes" id="UP000324222">
    <property type="component" value="Unassembled WGS sequence"/>
</dbReference>
<comment type="caution">
    <text evidence="1">The sequence shown here is derived from an EMBL/GenBank/DDBJ whole genome shotgun (WGS) entry which is preliminary data.</text>
</comment>
<name>A0A5B7JJN5_PORTR</name>
<reference evidence="1 2" key="1">
    <citation type="submission" date="2019-05" db="EMBL/GenBank/DDBJ databases">
        <title>Another draft genome of Portunus trituberculatus and its Hox gene families provides insights of decapod evolution.</title>
        <authorList>
            <person name="Jeong J.-H."/>
            <person name="Song I."/>
            <person name="Kim S."/>
            <person name="Choi T."/>
            <person name="Kim D."/>
            <person name="Ryu S."/>
            <person name="Kim W."/>
        </authorList>
    </citation>
    <scope>NUCLEOTIDE SEQUENCE [LARGE SCALE GENOMIC DNA]</scope>
    <source>
        <tissue evidence="1">Muscle</tissue>
    </source>
</reference>
<sequence length="85" mass="9179">MPGRDTKSCLTGQLCAAKVLRRGYIYSVAYFHVSPPHPSRPFHLLPSPSLPFLPSSLLPRLTPSVPPSTALVLAGVKEARWGGEV</sequence>
<protein>
    <submittedName>
        <fullName evidence="1">Uncharacterized protein</fullName>
    </submittedName>
</protein>
<accession>A0A5B7JJN5</accession>